<feature type="binding site" evidence="10">
    <location>
        <begin position="278"/>
        <end position="279"/>
    </location>
    <ligand>
        <name>GMP</name>
        <dbReference type="ChEBI" id="CHEBI:58115"/>
    </ligand>
</feature>
<feature type="active site" description="GMP-histidine intermediate" evidence="9">
    <location>
        <position position="334"/>
    </location>
</feature>
<feature type="binding site" evidence="10">
    <location>
        <begin position="168"/>
        <end position="172"/>
    </location>
    <ligand>
        <name>GMP</name>
        <dbReference type="ChEBI" id="CHEBI:58115"/>
    </ligand>
</feature>
<evidence type="ECO:0000256" key="2">
    <source>
        <dbReference type="ARBA" id="ARBA00022598"/>
    </source>
</evidence>
<dbReference type="SUPFAM" id="SSF103365">
    <property type="entry name" value="Hypothetical protein PH1602"/>
    <property type="match status" value="1"/>
</dbReference>
<dbReference type="GO" id="GO:0170057">
    <property type="term" value="F:RNA ligase (GTP) activity"/>
    <property type="evidence" value="ECO:0007669"/>
    <property type="project" value="UniProtKB-EC"/>
</dbReference>
<dbReference type="GO" id="GO:0042245">
    <property type="term" value="P:RNA repair"/>
    <property type="evidence" value="ECO:0007669"/>
    <property type="project" value="UniProtKB-KW"/>
</dbReference>
<evidence type="ECO:0000256" key="7">
    <source>
        <dbReference type="ARBA" id="ARBA00023211"/>
    </source>
</evidence>
<evidence type="ECO:0000256" key="6">
    <source>
        <dbReference type="ARBA" id="ARBA00023134"/>
    </source>
</evidence>
<evidence type="ECO:0000256" key="3">
    <source>
        <dbReference type="ARBA" id="ARBA00022723"/>
    </source>
</evidence>
<dbReference type="EMBL" id="JACHHZ010000006">
    <property type="protein sequence ID" value="MBB6095614.1"/>
    <property type="molecule type" value="Genomic_DNA"/>
</dbReference>
<comment type="cofactor">
    <cofactor evidence="11">
        <name>Mn(2+)</name>
        <dbReference type="ChEBI" id="CHEBI:29035"/>
    </cofactor>
    <text evidence="11">Binds 2 manganese ions per subunit.</text>
</comment>
<reference evidence="12 13" key="1">
    <citation type="submission" date="2020-08" db="EMBL/GenBank/DDBJ databases">
        <title>Genomic Encyclopedia of Type Strains, Phase IV (KMG-IV): sequencing the most valuable type-strain genomes for metagenomic binning, comparative biology and taxonomic classification.</title>
        <authorList>
            <person name="Goeker M."/>
        </authorList>
    </citation>
    <scope>NUCLEOTIDE SEQUENCE [LARGE SCALE GENOMIC DNA]</scope>
    <source>
        <strain evidence="12 13">DSM 26723</strain>
    </source>
</reference>
<dbReference type="GO" id="GO:0006281">
    <property type="term" value="P:DNA repair"/>
    <property type="evidence" value="ECO:0007669"/>
    <property type="project" value="TreeGrafter"/>
</dbReference>
<feature type="binding site" evidence="10">
    <location>
        <begin position="310"/>
        <end position="313"/>
    </location>
    <ligand>
        <name>GMP</name>
        <dbReference type="ChEBI" id="CHEBI:58115"/>
    </ligand>
</feature>
<gene>
    <name evidence="12" type="ORF">HNQ60_004505</name>
</gene>
<evidence type="ECO:0000313" key="13">
    <source>
        <dbReference type="Proteomes" id="UP000588068"/>
    </source>
</evidence>
<keyword evidence="4 10" id="KW-0547">Nucleotide-binding</keyword>
<dbReference type="RefSeq" id="WP_184335017.1">
    <property type="nucleotide sequence ID" value="NZ_JACHHZ010000006.1"/>
</dbReference>
<keyword evidence="3 11" id="KW-0479">Metal-binding</keyword>
<feature type="binding site" evidence="11">
    <location>
        <position position="186"/>
    </location>
    <ligand>
        <name>Mn(2+)</name>
        <dbReference type="ChEBI" id="CHEBI:29035"/>
        <label>2</label>
    </ligand>
</feature>
<dbReference type="GO" id="GO:0005525">
    <property type="term" value="F:GTP binding"/>
    <property type="evidence" value="ECO:0007669"/>
    <property type="project" value="UniProtKB-KW"/>
</dbReference>
<evidence type="ECO:0000256" key="8">
    <source>
        <dbReference type="ARBA" id="ARBA00047746"/>
    </source>
</evidence>
<organism evidence="12 13">
    <name type="scientific">Povalibacter uvarum</name>
    <dbReference type="NCBI Taxonomy" id="732238"/>
    <lineage>
        <taxon>Bacteria</taxon>
        <taxon>Pseudomonadati</taxon>
        <taxon>Pseudomonadota</taxon>
        <taxon>Gammaproteobacteria</taxon>
        <taxon>Steroidobacterales</taxon>
        <taxon>Steroidobacteraceae</taxon>
        <taxon>Povalibacter</taxon>
    </lineage>
</organism>
<feature type="binding site" evidence="11">
    <location>
        <position position="169"/>
    </location>
    <ligand>
        <name>Mn(2+)</name>
        <dbReference type="ChEBI" id="CHEBI:29035"/>
        <label>1</label>
    </ligand>
</feature>
<dbReference type="AlphaFoldDB" id="A0A841HSI3"/>
<comment type="caution">
    <text evidence="12">The sequence shown here is derived from an EMBL/GenBank/DDBJ whole genome shotgun (WGS) entry which is preliminary data.</text>
</comment>
<dbReference type="PANTHER" id="PTHR43749">
    <property type="entry name" value="RNA-SPLICING LIGASE RTCB"/>
    <property type="match status" value="1"/>
</dbReference>
<protein>
    <recommendedName>
        <fullName evidence="1">3'-phosphate/5'-hydroxy nucleic acid ligase</fullName>
        <ecNumber evidence="1">6.5.1.8</ecNumber>
    </recommendedName>
</protein>
<evidence type="ECO:0000256" key="11">
    <source>
        <dbReference type="PIRSR" id="PIRSR601233-3"/>
    </source>
</evidence>
<keyword evidence="2 12" id="KW-0436">Ligase</keyword>
<accession>A0A841HSI3</accession>
<feature type="binding site" evidence="11">
    <location>
        <position position="74"/>
    </location>
    <ligand>
        <name>Mn(2+)</name>
        <dbReference type="ChEBI" id="CHEBI:29035"/>
        <label>1</label>
    </ligand>
</feature>
<name>A0A841HSI3_9GAMM</name>
<evidence type="ECO:0000256" key="5">
    <source>
        <dbReference type="ARBA" id="ARBA00022800"/>
    </source>
</evidence>
<dbReference type="GO" id="GO:0006396">
    <property type="term" value="P:RNA processing"/>
    <property type="evidence" value="ECO:0007669"/>
    <property type="project" value="InterPro"/>
</dbReference>
<feature type="binding site" evidence="10">
    <location>
        <position position="317"/>
    </location>
    <ligand>
        <name>GMP</name>
        <dbReference type="ChEBI" id="CHEBI:58115"/>
    </ligand>
</feature>
<keyword evidence="13" id="KW-1185">Reference proteome</keyword>
<dbReference type="InterPro" id="IPR001233">
    <property type="entry name" value="RtcB"/>
</dbReference>
<feature type="binding site" evidence="11">
    <location>
        <position position="278"/>
    </location>
    <ligand>
        <name>Mn(2+)</name>
        <dbReference type="ChEBI" id="CHEBI:29035"/>
        <label>2</label>
    </ligand>
</feature>
<dbReference type="GO" id="GO:0003909">
    <property type="term" value="F:DNA ligase activity"/>
    <property type="evidence" value="ECO:0007669"/>
    <property type="project" value="TreeGrafter"/>
</dbReference>
<dbReference type="InterPro" id="IPR036025">
    <property type="entry name" value="RtcB-like_sf"/>
</dbReference>
<keyword evidence="6 10" id="KW-0342">GTP-binding</keyword>
<evidence type="ECO:0000256" key="4">
    <source>
        <dbReference type="ARBA" id="ARBA00022741"/>
    </source>
</evidence>
<evidence type="ECO:0000313" key="12">
    <source>
        <dbReference type="EMBL" id="MBB6095614.1"/>
    </source>
</evidence>
<dbReference type="PANTHER" id="PTHR43749:SF2">
    <property type="entry name" value="RNA-SPLICING LIGASE RTCB"/>
    <property type="match status" value="1"/>
</dbReference>
<sequence length="405" mass="44167">MSIEAMTKIDNLKSWTSGVDIDWESVNQLRNIARLPILAGHVAVMPDVHLGKGATVGSVIPTKAAIIPAAVGVDIGCGMIALRTELKANDLPDSLARLRSRIEARVPVGFNHHDAPVNPLHDGLRGRGLVNAGKQLSARYDDLSIMERIGKFDHQRVSRQLGTLGGGNHFIELCLDESNDVWVMLHSGSRNIGKTIGECAIHMARKIAEAKETHLKDKDLAWLDEGTVEFNMYIEGLRWAQDYAAHNRALMMHAVLLALREEFGREVATFEGAINCHHNYANVEEHFGQQVWVTRKGAVSARNGELGIIPGSMGAKSYIVRGKGNEDAYCSCSHGAGRRLSRGAAKRAYTLADLEAQTAGVECRKDEGVLDEIPGAYKDIDTVMAAQTDLVEVVHALKQVMCIKG</sequence>
<keyword evidence="5" id="KW-0692">RNA repair</keyword>
<dbReference type="EC" id="6.5.1.8" evidence="1"/>
<feature type="binding site" evidence="10">
    <location>
        <position position="404"/>
    </location>
    <ligand>
        <name>GMP</name>
        <dbReference type="ChEBI" id="CHEBI:58115"/>
    </ligand>
</feature>
<evidence type="ECO:0000256" key="9">
    <source>
        <dbReference type="PIRSR" id="PIRSR601233-1"/>
    </source>
</evidence>
<keyword evidence="7 11" id="KW-0464">Manganese</keyword>
<comment type="catalytic activity">
    <reaction evidence="8">
        <text>a 3'-end 3'-phospho-ribonucleotide-RNA + a 5'-end dephospho-ribonucleoside-RNA + GTP = a ribonucleotidyl-ribonucleotide-RNA + GMP + diphosphate</text>
        <dbReference type="Rhea" id="RHEA:68076"/>
        <dbReference type="Rhea" id="RHEA-COMP:10463"/>
        <dbReference type="Rhea" id="RHEA-COMP:13936"/>
        <dbReference type="Rhea" id="RHEA-COMP:17355"/>
        <dbReference type="ChEBI" id="CHEBI:33019"/>
        <dbReference type="ChEBI" id="CHEBI:37565"/>
        <dbReference type="ChEBI" id="CHEBI:58115"/>
        <dbReference type="ChEBI" id="CHEBI:83062"/>
        <dbReference type="ChEBI" id="CHEBI:138284"/>
        <dbReference type="ChEBI" id="CHEBI:173118"/>
        <dbReference type="EC" id="6.5.1.8"/>
    </reaction>
</comment>
<dbReference type="InterPro" id="IPR052915">
    <property type="entry name" value="RtcB-like"/>
</dbReference>
<evidence type="ECO:0000256" key="10">
    <source>
        <dbReference type="PIRSR" id="PIRSR601233-2"/>
    </source>
</evidence>
<feature type="binding site" evidence="10">
    <location>
        <begin position="334"/>
        <end position="337"/>
    </location>
    <ligand>
        <name>GMP</name>
        <dbReference type="ChEBI" id="CHEBI:58115"/>
    </ligand>
</feature>
<dbReference type="GO" id="GO:0030145">
    <property type="term" value="F:manganese ion binding"/>
    <property type="evidence" value="ECO:0007669"/>
    <property type="project" value="TreeGrafter"/>
</dbReference>
<dbReference type="Gene3D" id="3.90.1860.10">
    <property type="entry name" value="tRNA-splicing ligase RtcB"/>
    <property type="match status" value="1"/>
</dbReference>
<dbReference type="Proteomes" id="UP000588068">
    <property type="component" value="Unassembled WGS sequence"/>
</dbReference>
<proteinExistence type="predicted"/>
<evidence type="ECO:0000256" key="1">
    <source>
        <dbReference type="ARBA" id="ARBA00012726"/>
    </source>
</evidence>
<dbReference type="Pfam" id="PF01139">
    <property type="entry name" value="RtcB"/>
    <property type="match status" value="1"/>
</dbReference>